<accession>A0AAU8KDV4</accession>
<dbReference type="AlphaFoldDB" id="A0AAU8KDV4"/>
<name>A0AAU8KDV4_9ACTN</name>
<sequence>MTDITLYAMPRDEVFSYLGPDWPPAPGATVVRIDPASGVTDGSLSVYDTPGRPGTTWWLVDGLIPPQGAGPGGEALAALIPGAVVEIVPDPAPEYPPVDSRPGVFAASTE</sequence>
<evidence type="ECO:0000313" key="1">
    <source>
        <dbReference type="EMBL" id="XCN13943.1"/>
    </source>
</evidence>
<gene>
    <name evidence="1" type="ORF">R1Y80_09865</name>
</gene>
<organism evidence="1">
    <name type="scientific">Streptomyces sp. JL1001</name>
    <dbReference type="NCBI Taxonomy" id="3078227"/>
    <lineage>
        <taxon>Bacteria</taxon>
        <taxon>Bacillati</taxon>
        <taxon>Actinomycetota</taxon>
        <taxon>Actinomycetes</taxon>
        <taxon>Kitasatosporales</taxon>
        <taxon>Streptomycetaceae</taxon>
        <taxon>Streptomyces</taxon>
    </lineage>
</organism>
<reference evidence="1" key="1">
    <citation type="submission" date="2023-10" db="EMBL/GenBank/DDBJ databases">
        <title>Complete genome sequence of Streptomyces sp. JL1001.</title>
        <authorList>
            <person name="Jiang L."/>
        </authorList>
    </citation>
    <scope>NUCLEOTIDE SEQUENCE</scope>
    <source>
        <strain evidence="1">JL1001</strain>
    </source>
</reference>
<dbReference type="EMBL" id="CP136798">
    <property type="protein sequence ID" value="XCN13943.1"/>
    <property type="molecule type" value="Genomic_DNA"/>
</dbReference>
<proteinExistence type="predicted"/>
<dbReference type="RefSeq" id="WP_354596846.1">
    <property type="nucleotide sequence ID" value="NZ_CP136798.1"/>
</dbReference>
<protein>
    <submittedName>
        <fullName evidence="1">Uncharacterized protein</fullName>
    </submittedName>
</protein>